<dbReference type="GeneID" id="83157019"/>
<evidence type="ECO:0000256" key="2">
    <source>
        <dbReference type="SAM" id="SignalP"/>
    </source>
</evidence>
<dbReference type="HOGENOM" id="CLU_1299000_0_0_9"/>
<feature type="chain" id="PRO_5038813224" evidence="2">
    <location>
        <begin position="23"/>
        <end position="212"/>
    </location>
</feature>
<dbReference type="Pfam" id="PF11611">
    <property type="entry name" value="DUF4352"/>
    <property type="match status" value="1"/>
</dbReference>
<dbReference type="KEGG" id="rch:RUM_23770"/>
<organism evidence="4 5">
    <name type="scientific">Ruminococcus champanellensis (strain DSM 18848 / JCM 17042 / KCTC 15320 / 18P13)</name>
    <dbReference type="NCBI Taxonomy" id="213810"/>
    <lineage>
        <taxon>Bacteria</taxon>
        <taxon>Bacillati</taxon>
        <taxon>Bacillota</taxon>
        <taxon>Clostridia</taxon>
        <taxon>Eubacteriales</taxon>
        <taxon>Oscillospiraceae</taxon>
        <taxon>Ruminococcus</taxon>
    </lineage>
</organism>
<dbReference type="EMBL" id="FP929052">
    <property type="protein sequence ID" value="CBL18368.1"/>
    <property type="molecule type" value="Genomic_DNA"/>
</dbReference>
<proteinExistence type="predicted"/>
<dbReference type="InterPro" id="IPR029051">
    <property type="entry name" value="DUF4352"/>
</dbReference>
<protein>
    <submittedName>
        <fullName evidence="4">Telomeric repeat-binding factor 2</fullName>
    </submittedName>
</protein>
<dbReference type="RefSeq" id="WP_015559274.1">
    <property type="nucleotide sequence ID" value="NC_021039.1"/>
</dbReference>
<reference evidence="4" key="2">
    <citation type="submission" date="2010-03" db="EMBL/GenBank/DDBJ databases">
        <authorList>
            <person name="Pajon A."/>
        </authorList>
    </citation>
    <scope>NUCLEOTIDE SEQUENCE</scope>
    <source>
        <strain evidence="4">Type strain: 18P13</strain>
    </source>
</reference>
<dbReference type="AlphaFoldDB" id="D4LFH3"/>
<dbReference type="BioCyc" id="RCHA213810:RUM_RS11565-MONOMER"/>
<evidence type="ECO:0000313" key="4">
    <source>
        <dbReference type="EMBL" id="CBL18368.1"/>
    </source>
</evidence>
<dbReference type="PROSITE" id="PS51257">
    <property type="entry name" value="PROKAR_LIPOPROTEIN"/>
    <property type="match status" value="1"/>
</dbReference>
<dbReference type="Gene3D" id="2.60.40.1240">
    <property type="match status" value="1"/>
</dbReference>
<dbReference type="Proteomes" id="UP000007054">
    <property type="component" value="Chromosome"/>
</dbReference>
<gene>
    <name evidence="4" type="ordered locus">RUM_23770</name>
</gene>
<dbReference type="InterPro" id="IPR029050">
    <property type="entry name" value="Immunoprotect_excell_Ig-like"/>
</dbReference>
<evidence type="ECO:0000313" key="5">
    <source>
        <dbReference type="Proteomes" id="UP000007054"/>
    </source>
</evidence>
<sequence length="212" mass="23209">MFQFRKGAAITLAALCMLSPLAAGCNNDSSSNTVPESTEYVVPVPAPEDRISESVKGAVVDAQVGKPAEYNNTEKQEKLQVEVEAVKALDKFTNKNENKTEILFVEMNLTNNSGKVLDLSYLTHFSTDVDGTVTDVGHSALANSQATKYYANTGRKLVHQQVAAGEKISFVVALEVPSERKGLKLIYTPYKYYSNDTIDFEIKPEDIQHIAG</sequence>
<feature type="signal peptide" evidence="2">
    <location>
        <begin position="1"/>
        <end position="22"/>
    </location>
</feature>
<evidence type="ECO:0000256" key="1">
    <source>
        <dbReference type="ARBA" id="ARBA00022729"/>
    </source>
</evidence>
<name>D4LFH3_RUMC1</name>
<evidence type="ECO:0000259" key="3">
    <source>
        <dbReference type="Pfam" id="PF11611"/>
    </source>
</evidence>
<reference evidence="4" key="1">
    <citation type="submission" date="2010-03" db="EMBL/GenBank/DDBJ databases">
        <title>The genome sequence of Ruminococcus sp. 18P13.</title>
        <authorList>
            <consortium name="metaHIT consortium -- http://www.metahit.eu/"/>
            <person name="Pajon A."/>
            <person name="Turner K."/>
            <person name="Parkhill J."/>
            <person name="Bernalier A."/>
        </authorList>
    </citation>
    <scope>NUCLEOTIDE SEQUENCE [LARGE SCALE GENOMIC DNA]</scope>
    <source>
        <strain evidence="4">Type strain: 18P13</strain>
    </source>
</reference>
<keyword evidence="1 2" id="KW-0732">Signal</keyword>
<accession>D4LFH3</accession>
<dbReference type="PATRIC" id="fig|213810.4.peg.2270"/>
<keyword evidence="5" id="KW-1185">Reference proteome</keyword>
<feature type="domain" description="DUF4352" evidence="3">
    <location>
        <begin position="71"/>
        <end position="194"/>
    </location>
</feature>
<dbReference type="STRING" id="213810.RUM_23770"/>